<accession>A0ABM0GXQ3</accession>
<evidence type="ECO:0000256" key="4">
    <source>
        <dbReference type="ARBA" id="ARBA00022658"/>
    </source>
</evidence>
<comment type="subcellular location">
    <subcellularLocation>
        <location evidence="1">Cytoplasm</location>
        <location evidence="1">Cell cortex</location>
    </subcellularLocation>
</comment>
<dbReference type="Gene3D" id="1.25.10.10">
    <property type="entry name" value="Leucine-rich Repeat Variant"/>
    <property type="match status" value="1"/>
</dbReference>
<dbReference type="InterPro" id="IPR016024">
    <property type="entry name" value="ARM-type_fold"/>
</dbReference>
<proteinExistence type="inferred from homology"/>
<protein>
    <submittedName>
        <fullName evidence="7">Synembryn-A-like</fullName>
    </submittedName>
</protein>
<dbReference type="InterPro" id="IPR019318">
    <property type="entry name" value="Gua_nucleotide_exch_fac_Ric8"/>
</dbReference>
<comment type="similarity">
    <text evidence="2">Belongs to the synembryn family.</text>
</comment>
<organism evidence="6 7">
    <name type="scientific">Saccoglossus kowalevskii</name>
    <name type="common">Acorn worm</name>
    <dbReference type="NCBI Taxonomy" id="10224"/>
    <lineage>
        <taxon>Eukaryota</taxon>
        <taxon>Metazoa</taxon>
        <taxon>Hemichordata</taxon>
        <taxon>Enteropneusta</taxon>
        <taxon>Harrimaniidae</taxon>
        <taxon>Saccoglossus</taxon>
    </lineage>
</organism>
<evidence type="ECO:0000313" key="7">
    <source>
        <dbReference type="RefSeq" id="XP_002739687.1"/>
    </source>
</evidence>
<dbReference type="RefSeq" id="XP_002739687.1">
    <property type="nucleotide sequence ID" value="XM_002739641.2"/>
</dbReference>
<keyword evidence="3" id="KW-0963">Cytoplasm</keyword>
<dbReference type="PANTHER" id="PTHR12425">
    <property type="entry name" value="SYNEMBRYN"/>
    <property type="match status" value="1"/>
</dbReference>
<evidence type="ECO:0000256" key="3">
    <source>
        <dbReference type="ARBA" id="ARBA00022490"/>
    </source>
</evidence>
<evidence type="ECO:0000256" key="2">
    <source>
        <dbReference type="ARBA" id="ARBA00009049"/>
    </source>
</evidence>
<dbReference type="Proteomes" id="UP000694865">
    <property type="component" value="Unplaced"/>
</dbReference>
<keyword evidence="6" id="KW-1185">Reference proteome</keyword>
<dbReference type="SUPFAM" id="SSF48371">
    <property type="entry name" value="ARM repeat"/>
    <property type="match status" value="1"/>
</dbReference>
<dbReference type="PRINTS" id="PR01802">
    <property type="entry name" value="SYNEMBRYN"/>
</dbReference>
<reference evidence="7" key="1">
    <citation type="submission" date="2025-08" db="UniProtKB">
        <authorList>
            <consortium name="RefSeq"/>
        </authorList>
    </citation>
    <scope>IDENTIFICATION</scope>
    <source>
        <tissue evidence="7">Testes</tissue>
    </source>
</reference>
<evidence type="ECO:0000313" key="6">
    <source>
        <dbReference type="Proteomes" id="UP000694865"/>
    </source>
</evidence>
<keyword evidence="5" id="KW-0143">Chaperone</keyword>
<dbReference type="GeneID" id="100376791"/>
<gene>
    <name evidence="7" type="primary">LOC100376791</name>
</gene>
<evidence type="ECO:0000256" key="1">
    <source>
        <dbReference type="ARBA" id="ARBA00004544"/>
    </source>
</evidence>
<name>A0ABM0GXQ3_SACKO</name>
<dbReference type="PANTHER" id="PTHR12425:SF5">
    <property type="entry name" value="SYNEMBRYN"/>
    <property type="match status" value="1"/>
</dbReference>
<dbReference type="Pfam" id="PF10165">
    <property type="entry name" value="Ric8"/>
    <property type="match status" value="1"/>
</dbReference>
<dbReference type="InterPro" id="IPR008376">
    <property type="entry name" value="Chaperone_Ric-8_A/B"/>
</dbReference>
<evidence type="ECO:0000256" key="5">
    <source>
        <dbReference type="ARBA" id="ARBA00023186"/>
    </source>
</evidence>
<dbReference type="InterPro" id="IPR011989">
    <property type="entry name" value="ARM-like"/>
</dbReference>
<sequence length="545" mass="61136">MMEDLVRSMISMLDTGNEEDICAKFQEFNKENARTFSFDIDAEYKKNLIRGIIDSLAMPRSSECHAQCLETLRILSREKFKLYTMAEREGVQILLRHAGLDIESVHEMEDKVTIEAQKCLCNLVFNSDAVQRICSSDSTCVEAVIARMKLYKGTDINADIKFFDMRLLFLLTALCSHIRPRFGNDVAALLLLLETLESTTQSDDCSETDNETIYHMMSDRDANLAMEVLKTLFNVSMGAKRGELDEEEETLYVQLGGICRALLLSKTSTDEKTEELQSHTVNLLTNMPNCCIQELTPECPDEGAAGGKMVHEIYLGRNIDAGIVLKQFLEKRLERGGKGCRLVESLTPILSALHAICKANKSIRKHLRNEILPPLRDASKLPEEGETIRNRLVRLMTNPSTDVKDLVADLLFVLCKENVDRLVKYTGYGNAAGLLCQLGLMAGGHGDGDYSTDEESDTEEYLEVRNKINPITGRVEEDKPDPTEGWTEEQKEFHANQLANMFDKLSREGVIQPMKVGPDGRPVPIEEAVHQIELPAESSDLSDVD</sequence>
<keyword evidence="4" id="KW-0344">Guanine-nucleotide releasing factor</keyword>